<dbReference type="Proteomes" id="UP000249130">
    <property type="component" value="Unassembled WGS sequence"/>
</dbReference>
<name>A0A327L2F4_9BRAD</name>
<dbReference type="EMBL" id="NPEX01000020">
    <property type="protein sequence ID" value="RAI45270.1"/>
    <property type="molecule type" value="Genomic_DNA"/>
</dbReference>
<dbReference type="RefSeq" id="WP_111417933.1">
    <property type="nucleotide sequence ID" value="NZ_NPEX01000020.1"/>
</dbReference>
<dbReference type="OrthoDB" id="8410272at2"/>
<gene>
    <name evidence="1" type="ORF">CH341_04980</name>
</gene>
<organism evidence="1 2">
    <name type="scientific">Rhodoplanes roseus</name>
    <dbReference type="NCBI Taxonomy" id="29409"/>
    <lineage>
        <taxon>Bacteria</taxon>
        <taxon>Pseudomonadati</taxon>
        <taxon>Pseudomonadota</taxon>
        <taxon>Alphaproteobacteria</taxon>
        <taxon>Hyphomicrobiales</taxon>
        <taxon>Nitrobacteraceae</taxon>
        <taxon>Rhodoplanes</taxon>
    </lineage>
</organism>
<reference evidence="1 2" key="1">
    <citation type="submission" date="2017-07" db="EMBL/GenBank/DDBJ databases">
        <title>Draft Genome Sequences of Select Purple Nonsulfur Bacteria.</title>
        <authorList>
            <person name="Lasarre B."/>
            <person name="Mckinlay J.B."/>
        </authorList>
    </citation>
    <scope>NUCLEOTIDE SEQUENCE [LARGE SCALE GENOMIC DNA]</scope>
    <source>
        <strain evidence="1 2">DSM 5909</strain>
    </source>
</reference>
<keyword evidence="2" id="KW-1185">Reference proteome</keyword>
<protein>
    <submittedName>
        <fullName evidence="1">Uncharacterized protein</fullName>
    </submittedName>
</protein>
<comment type="caution">
    <text evidence="1">The sequence shown here is derived from an EMBL/GenBank/DDBJ whole genome shotgun (WGS) entry which is preliminary data.</text>
</comment>
<proteinExistence type="predicted"/>
<sequence>MSTTLRVNRCLADEAMEAIDHALGRPLDPLVETHRNYFAAPPVLAAQFAATPHWDVGSPMPGGIVSCRVTEEGRRALAAYLLQAGDPHRAFEVLYDSHTTTVVATTPGRAKYSYFLDLRDSFSELTFAEFCRKVSVRSIPLGRKPA</sequence>
<dbReference type="AlphaFoldDB" id="A0A327L2F4"/>
<evidence type="ECO:0000313" key="1">
    <source>
        <dbReference type="EMBL" id="RAI45270.1"/>
    </source>
</evidence>
<evidence type="ECO:0000313" key="2">
    <source>
        <dbReference type="Proteomes" id="UP000249130"/>
    </source>
</evidence>
<accession>A0A327L2F4</accession>